<gene>
    <name evidence="1" type="ORF">N8T08_006357</name>
</gene>
<organism evidence="1 2">
    <name type="scientific">Aspergillus melleus</name>
    <dbReference type="NCBI Taxonomy" id="138277"/>
    <lineage>
        <taxon>Eukaryota</taxon>
        <taxon>Fungi</taxon>
        <taxon>Dikarya</taxon>
        <taxon>Ascomycota</taxon>
        <taxon>Pezizomycotina</taxon>
        <taxon>Eurotiomycetes</taxon>
        <taxon>Eurotiomycetidae</taxon>
        <taxon>Eurotiales</taxon>
        <taxon>Aspergillaceae</taxon>
        <taxon>Aspergillus</taxon>
        <taxon>Aspergillus subgen. Circumdati</taxon>
    </lineage>
</organism>
<keyword evidence="2" id="KW-1185">Reference proteome</keyword>
<name>A0ACC3B029_9EURO</name>
<evidence type="ECO:0000313" key="2">
    <source>
        <dbReference type="Proteomes" id="UP001177260"/>
    </source>
</evidence>
<accession>A0ACC3B029</accession>
<evidence type="ECO:0000313" key="1">
    <source>
        <dbReference type="EMBL" id="KAK1143551.1"/>
    </source>
</evidence>
<dbReference type="EMBL" id="JAOPJF010000039">
    <property type="protein sequence ID" value="KAK1143551.1"/>
    <property type="molecule type" value="Genomic_DNA"/>
</dbReference>
<sequence length="855" mass="91150">MRLIPPKYLLGCILCSANGLLFGMDTGIIGPVTDMKSFKVEFGGSQNSTIHGLIVSSILIPAALSSFFAGYVADHLGRPKGICIGTFIFGIGAAIEAGAVHLAMFIVGRIVEGVGEGLFLGNLVVLICEISPVRMRGALTTGPQLATTMGLVLGYFISYGTANIQSSLSWRMPWILLSAFAMVICALSLMFLPESPQWLGLQGRYAEAEEAWDALGVTIEDREKVEGQVQVRETEPDSDFEPEPEKAAPGTVEKLLDVFSKDVRGRTALAVFLMGMQQLAGIDGVLYYAPQLFQQAGLASSEASFLASGVSALLIFATTIPGLIYADKWGRRTSILLGGIGMGVLMFIMGGLYAGNAVHPDSGAGRWVVIVCIYLFAALYSATWGITVKVYAAEIQPQRTHETTALLGPNRVPEEGKPLPKAQIMLLCYARAVEPLAFFSIFPYVSQMIQDNGSVKDSDVGFYTGIIESLFSLTQAIVMIFWGRAADRVGRKPVLVFSLFGVTTATGLFGLAKTIPQMVIFRCLAGVFAGTIVTIRTMIAEHSTSKTQARAFSWFAFSGNLGLFLGPLLGGSLAKPAGQYPGIFRDTGFFADYPYALSSLVVALVGATAAVSSLVFVQETLEKEPAASGSNPDEGLSTWQLLKAPNVGIVLYTYGHIMVLAFAYTAITPVFWFTPVYLGGYGFTPLQISVLMGLNGAAQATWLLLVFPPLVKRIGSNGVIRLCAYAYPFFFLACPAGNALLRLGTEASAKTFWVFMPIALAIGCGVSMSFTAIQLVLNDVSPSPRVLGTLNALALTGVSGLRAFCPALFTALFALGARTQLAGGYAIWILMLLLGVGLSVAARHLPEAEEPDESS</sequence>
<reference evidence="1 2" key="1">
    <citation type="journal article" date="2023" name="ACS Omega">
        <title>Identification of the Neoaspergillic Acid Biosynthesis Gene Cluster by Establishing an In Vitro CRISPR-Ribonucleoprotein Genetic System in Aspergillus melleus.</title>
        <authorList>
            <person name="Yuan B."/>
            <person name="Grau M.F."/>
            <person name="Murata R.M."/>
            <person name="Torok T."/>
            <person name="Venkateswaran K."/>
            <person name="Stajich J.E."/>
            <person name="Wang C.C.C."/>
        </authorList>
    </citation>
    <scope>NUCLEOTIDE SEQUENCE [LARGE SCALE GENOMIC DNA]</scope>
    <source>
        <strain evidence="1 2">IMV 1140</strain>
    </source>
</reference>
<protein>
    <submittedName>
        <fullName evidence="1">Uncharacterized protein</fullName>
    </submittedName>
</protein>
<comment type="caution">
    <text evidence="1">The sequence shown here is derived from an EMBL/GenBank/DDBJ whole genome shotgun (WGS) entry which is preliminary data.</text>
</comment>
<dbReference type="Proteomes" id="UP001177260">
    <property type="component" value="Unassembled WGS sequence"/>
</dbReference>
<proteinExistence type="predicted"/>